<dbReference type="GO" id="GO:0006355">
    <property type="term" value="P:regulation of DNA-templated transcription"/>
    <property type="evidence" value="ECO:0007669"/>
    <property type="project" value="InterPro"/>
</dbReference>
<dbReference type="PROSITE" id="PS50109">
    <property type="entry name" value="HIS_KIN"/>
    <property type="match status" value="1"/>
</dbReference>
<keyword evidence="10" id="KW-1185">Reference proteome</keyword>
<evidence type="ECO:0000256" key="2">
    <source>
        <dbReference type="ARBA" id="ARBA00012438"/>
    </source>
</evidence>
<dbReference type="SUPFAM" id="SSF55874">
    <property type="entry name" value="ATPase domain of HSP90 chaperone/DNA topoisomerase II/histidine kinase"/>
    <property type="match status" value="1"/>
</dbReference>
<dbReference type="InterPro" id="IPR003661">
    <property type="entry name" value="HisK_dim/P_dom"/>
</dbReference>
<protein>
    <recommendedName>
        <fullName evidence="2">histidine kinase</fullName>
        <ecNumber evidence="2">2.7.13.3</ecNumber>
    </recommendedName>
</protein>
<dbReference type="InterPro" id="IPR013655">
    <property type="entry name" value="PAS_fold_3"/>
</dbReference>
<accession>A0AAF0CMH1</accession>
<dbReference type="Gene3D" id="3.30.450.20">
    <property type="entry name" value="PAS domain"/>
    <property type="match status" value="4"/>
</dbReference>
<dbReference type="Gene3D" id="1.10.287.130">
    <property type="match status" value="1"/>
</dbReference>
<dbReference type="Pfam" id="PF02518">
    <property type="entry name" value="HATPase_c"/>
    <property type="match status" value="1"/>
</dbReference>
<dbReference type="NCBIfam" id="TIGR00229">
    <property type="entry name" value="sensory_box"/>
    <property type="match status" value="4"/>
</dbReference>
<dbReference type="InterPro" id="IPR036890">
    <property type="entry name" value="HATPase_C_sf"/>
</dbReference>
<gene>
    <name evidence="9" type="ORF">PXH66_17385</name>
</gene>
<dbReference type="CDD" id="cd00082">
    <property type="entry name" value="HisKA"/>
    <property type="match status" value="1"/>
</dbReference>
<evidence type="ECO:0000313" key="10">
    <source>
        <dbReference type="Proteomes" id="UP001218638"/>
    </source>
</evidence>
<feature type="domain" description="PAC" evidence="8">
    <location>
        <begin position="94"/>
        <end position="149"/>
    </location>
</feature>
<dbReference type="CDD" id="cd00130">
    <property type="entry name" value="PAS"/>
    <property type="match status" value="4"/>
</dbReference>
<evidence type="ECO:0000256" key="4">
    <source>
        <dbReference type="ARBA" id="ARBA00022679"/>
    </source>
</evidence>
<dbReference type="Proteomes" id="UP001218638">
    <property type="component" value="Chromosome"/>
</dbReference>
<dbReference type="Pfam" id="PF08447">
    <property type="entry name" value="PAS_3"/>
    <property type="match status" value="1"/>
</dbReference>
<dbReference type="PANTHER" id="PTHR43304">
    <property type="entry name" value="PHYTOCHROME-LIKE PROTEIN CPH1"/>
    <property type="match status" value="1"/>
</dbReference>
<dbReference type="InterPro" id="IPR036097">
    <property type="entry name" value="HisK_dim/P_sf"/>
</dbReference>
<dbReference type="PRINTS" id="PR00344">
    <property type="entry name" value="BCTRLSENSOR"/>
</dbReference>
<evidence type="ECO:0000259" key="7">
    <source>
        <dbReference type="PROSITE" id="PS50112"/>
    </source>
</evidence>
<dbReference type="AlphaFoldDB" id="A0AAF0CMH1"/>
<keyword evidence="3" id="KW-0597">Phosphoprotein</keyword>
<dbReference type="Pfam" id="PF00989">
    <property type="entry name" value="PAS"/>
    <property type="match status" value="1"/>
</dbReference>
<dbReference type="SMART" id="SM00086">
    <property type="entry name" value="PAC"/>
    <property type="match status" value="4"/>
</dbReference>
<evidence type="ECO:0000259" key="8">
    <source>
        <dbReference type="PROSITE" id="PS50113"/>
    </source>
</evidence>
<evidence type="ECO:0000313" key="9">
    <source>
        <dbReference type="EMBL" id="WED64113.1"/>
    </source>
</evidence>
<comment type="catalytic activity">
    <reaction evidence="1">
        <text>ATP + protein L-histidine = ADP + protein N-phospho-L-histidine.</text>
        <dbReference type="EC" id="2.7.13.3"/>
    </reaction>
</comment>
<dbReference type="InterPro" id="IPR052162">
    <property type="entry name" value="Sensor_kinase/Photoreceptor"/>
</dbReference>
<dbReference type="PROSITE" id="PS50113">
    <property type="entry name" value="PAC"/>
    <property type="match status" value="3"/>
</dbReference>
<dbReference type="SMART" id="SM00387">
    <property type="entry name" value="HATPase_c"/>
    <property type="match status" value="1"/>
</dbReference>
<evidence type="ECO:0000256" key="3">
    <source>
        <dbReference type="ARBA" id="ARBA00022553"/>
    </source>
</evidence>
<dbReference type="InterPro" id="IPR000700">
    <property type="entry name" value="PAS-assoc_C"/>
</dbReference>
<dbReference type="RefSeq" id="WP_330928018.1">
    <property type="nucleotide sequence ID" value="NZ_CP119075.1"/>
</dbReference>
<feature type="domain" description="PAS" evidence="7">
    <location>
        <begin position="150"/>
        <end position="220"/>
    </location>
</feature>
<dbReference type="InterPro" id="IPR000014">
    <property type="entry name" value="PAS"/>
</dbReference>
<dbReference type="SUPFAM" id="SSF55785">
    <property type="entry name" value="PYP-like sensor domain (PAS domain)"/>
    <property type="match status" value="4"/>
</dbReference>
<dbReference type="InterPro" id="IPR005467">
    <property type="entry name" value="His_kinase_dom"/>
</dbReference>
<feature type="domain" description="PAS" evidence="7">
    <location>
        <begin position="280"/>
        <end position="314"/>
    </location>
</feature>
<dbReference type="EC" id="2.7.13.3" evidence="2"/>
<dbReference type="Pfam" id="PF13426">
    <property type="entry name" value="PAS_9"/>
    <property type="match status" value="1"/>
</dbReference>
<keyword evidence="5 9" id="KW-0418">Kinase</keyword>
<dbReference type="KEGG" id="slom:PXH66_17385"/>
<dbReference type="EMBL" id="CP119075">
    <property type="protein sequence ID" value="WED64113.1"/>
    <property type="molecule type" value="Genomic_DNA"/>
</dbReference>
<reference evidence="9" key="1">
    <citation type="submission" date="2023-03" db="EMBL/GenBank/DDBJ databases">
        <title>Lomoglobus Profundus gen. nov., sp. nov., a novel member of the phylum Verrucomicrobia, isolated from deep-marine sediment of South China Sea.</title>
        <authorList>
            <person name="Ahmad T."/>
            <person name="Ishaq S.E."/>
            <person name="Wang F."/>
        </authorList>
    </citation>
    <scope>NUCLEOTIDE SEQUENCE</scope>
    <source>
        <strain evidence="9">LMO-M01</strain>
    </source>
</reference>
<evidence type="ECO:0000256" key="1">
    <source>
        <dbReference type="ARBA" id="ARBA00000085"/>
    </source>
</evidence>
<sequence>MKSNPIQNSKPVPKHGAADRQESAGQLLDLLDGTSDLIQCADASGRLVFVNRTWCDAMDHSAFDARELTYLDVIAPPHRDRFHRILTETIAKGRSTEMYISTALRSGEGVTIQVEGTVRIVLGDGALQALRCIFHDVTNRNQYQSRLRESEHRYRELVDGLHEVVFQTDAQGRLVFLNPAWTTVTGHPVAESLAYPLAEFVHEDDCTSMTDWLGQIAAESECTHNREFRVVCADRSIRWLQVNIRTRLDDRGKVLALCGTLVDFTERHLAEAEIRAQVVAMDEAVDGIARIDADGRYLYFNRAHYRMFGFETESDLLGKDWKIIHDADEAARLEAEIGPKLRQAGNWSGMAKARRLDGAYFPIELTLTLLPDGESVCICRDVSEREVAAAALHESEMRWQLAVDGIRDGVWDYDIPRDVVYMSPRWRSQLPVSEEDLTRAAATWKRVVHPDDWADMNKVLDAHFRRETDVFQCEHRILVIGNVYRWIMVRAQATFDENGAPQRLIGTITDITVRKEAEQRLMENLAREKELSEMRQHFVHMASHELRTPLATVSLGLELVLKNLEKLSTTQIRQNVQCAFNGVGELRAILDDLLLLGKADDGQIKCHPTPTELEPLLQKLCGAAGERDKHRHPFVTTGIVAGERVSIDPLLTSHVLSNLLSNACKYSEAGHPVTIAVTREPDHLTLVVKDEGIGIPEADQPQLFGFFVRAGNVAEIAGTGLGLLVVKYCLQAHGGSIEFQSQVGRGTQFTVTLPLNQSEA</sequence>
<dbReference type="CDD" id="cd00075">
    <property type="entry name" value="HATPase"/>
    <property type="match status" value="1"/>
</dbReference>
<dbReference type="InterPro" id="IPR013767">
    <property type="entry name" value="PAS_fold"/>
</dbReference>
<dbReference type="GO" id="GO:0000155">
    <property type="term" value="F:phosphorelay sensor kinase activity"/>
    <property type="evidence" value="ECO:0007669"/>
    <property type="project" value="InterPro"/>
</dbReference>
<dbReference type="SUPFAM" id="SSF47384">
    <property type="entry name" value="Homodimeric domain of signal transducing histidine kinase"/>
    <property type="match status" value="1"/>
</dbReference>
<dbReference type="InterPro" id="IPR013656">
    <property type="entry name" value="PAS_4"/>
</dbReference>
<dbReference type="PROSITE" id="PS50112">
    <property type="entry name" value="PAS"/>
    <property type="match status" value="2"/>
</dbReference>
<dbReference type="Pfam" id="PF00512">
    <property type="entry name" value="HisKA"/>
    <property type="match status" value="1"/>
</dbReference>
<feature type="domain" description="Histidine kinase" evidence="6">
    <location>
        <begin position="541"/>
        <end position="757"/>
    </location>
</feature>
<dbReference type="Gene3D" id="3.30.565.10">
    <property type="entry name" value="Histidine kinase-like ATPase, C-terminal domain"/>
    <property type="match status" value="1"/>
</dbReference>
<dbReference type="PANTHER" id="PTHR43304:SF1">
    <property type="entry name" value="PAC DOMAIN-CONTAINING PROTEIN"/>
    <property type="match status" value="1"/>
</dbReference>
<name>A0AAF0CMH1_9BACT</name>
<evidence type="ECO:0000256" key="5">
    <source>
        <dbReference type="ARBA" id="ARBA00022777"/>
    </source>
</evidence>
<proteinExistence type="predicted"/>
<keyword evidence="4" id="KW-0808">Transferase</keyword>
<feature type="domain" description="PAC" evidence="8">
    <location>
        <begin position="471"/>
        <end position="523"/>
    </location>
</feature>
<organism evidence="9 10">
    <name type="scientific">Synoicihabitans lomoniglobus</name>
    <dbReference type="NCBI Taxonomy" id="2909285"/>
    <lineage>
        <taxon>Bacteria</taxon>
        <taxon>Pseudomonadati</taxon>
        <taxon>Verrucomicrobiota</taxon>
        <taxon>Opitutia</taxon>
        <taxon>Opitutales</taxon>
        <taxon>Opitutaceae</taxon>
        <taxon>Synoicihabitans</taxon>
    </lineage>
</organism>
<dbReference type="SMART" id="SM00091">
    <property type="entry name" value="PAS"/>
    <property type="match status" value="4"/>
</dbReference>
<feature type="domain" description="PAC" evidence="8">
    <location>
        <begin position="224"/>
        <end position="276"/>
    </location>
</feature>
<dbReference type="InterPro" id="IPR035965">
    <property type="entry name" value="PAS-like_dom_sf"/>
</dbReference>
<evidence type="ECO:0000259" key="6">
    <source>
        <dbReference type="PROSITE" id="PS50109"/>
    </source>
</evidence>
<dbReference type="Pfam" id="PF08448">
    <property type="entry name" value="PAS_4"/>
    <property type="match status" value="1"/>
</dbReference>
<dbReference type="InterPro" id="IPR004358">
    <property type="entry name" value="Sig_transdc_His_kin-like_C"/>
</dbReference>
<dbReference type="SMART" id="SM00388">
    <property type="entry name" value="HisKA"/>
    <property type="match status" value="1"/>
</dbReference>
<dbReference type="InterPro" id="IPR001610">
    <property type="entry name" value="PAC"/>
</dbReference>
<dbReference type="InterPro" id="IPR003594">
    <property type="entry name" value="HATPase_dom"/>
</dbReference>